<evidence type="ECO:0000256" key="3">
    <source>
        <dbReference type="ARBA" id="ARBA00022448"/>
    </source>
</evidence>
<dbReference type="Pfam" id="PF01544">
    <property type="entry name" value="CorA"/>
    <property type="match status" value="1"/>
</dbReference>
<keyword evidence="8" id="KW-0460">Magnesium</keyword>
<dbReference type="FunFam" id="1.20.58.340:FF:000012">
    <property type="entry name" value="Magnesium transport protein CorA"/>
    <property type="match status" value="1"/>
</dbReference>
<evidence type="ECO:0000256" key="2">
    <source>
        <dbReference type="ARBA" id="ARBA00009765"/>
    </source>
</evidence>
<dbReference type="GO" id="GO:0015087">
    <property type="term" value="F:cobalt ion transmembrane transporter activity"/>
    <property type="evidence" value="ECO:0007669"/>
    <property type="project" value="UniProtKB-UniRule"/>
</dbReference>
<dbReference type="PANTHER" id="PTHR46494">
    <property type="entry name" value="CORA FAMILY METAL ION TRANSPORTER (EUROFUNG)"/>
    <property type="match status" value="1"/>
</dbReference>
<feature type="transmembrane region" description="Helical" evidence="8">
    <location>
        <begin position="341"/>
        <end position="361"/>
    </location>
</feature>
<dbReference type="PANTHER" id="PTHR46494:SF1">
    <property type="entry name" value="CORA FAMILY METAL ION TRANSPORTER (EUROFUNG)"/>
    <property type="match status" value="1"/>
</dbReference>
<dbReference type="SUPFAM" id="SSF144083">
    <property type="entry name" value="Magnesium transport protein CorA, transmembrane region"/>
    <property type="match status" value="1"/>
</dbReference>
<evidence type="ECO:0000313" key="10">
    <source>
        <dbReference type="EMBL" id="NBG65992.1"/>
    </source>
</evidence>
<sequence>MKKAISKINKRRSRTKNNREHLQKKVGQAPGQLIFSGDKKVDLIKCETFIYNAAELAYYENDDIAQLLANREEGKNIWINIDGLHDTEFIEKVGKLFNLHTLLLEDVMNLNHRPKFEDYGEYIFFTIKMFNGVQNEELDYEQVSFVLGKDFVISFQEKPQDIFTNLRERLTSGQGRMRSKGPDYLFYRLIDTIVDYYYFAIEHFAEQLETLEEDVLENADKESLVKMQSIKKDLVFLRRSVLPVREALSGLIRSENKLLKKDTRPFFQDIYDHAIHVVESLESYRDMLSSIKDLHMNAMSNRMNEVMKVLTIISTIFIPLTFIAGIYGMNFQYMPELSYEYSYPIAWVVMIVLTLLMIYFFKRKKWL</sequence>
<dbReference type="GO" id="GO:0015095">
    <property type="term" value="F:magnesium ion transmembrane transporter activity"/>
    <property type="evidence" value="ECO:0007669"/>
    <property type="project" value="UniProtKB-UniRule"/>
</dbReference>
<accession>A0A6N9NJF0</accession>
<organism evidence="10 11">
    <name type="scientific">Acidiluteibacter ferrifornacis</name>
    <dbReference type="NCBI Taxonomy" id="2692424"/>
    <lineage>
        <taxon>Bacteria</taxon>
        <taxon>Pseudomonadati</taxon>
        <taxon>Bacteroidota</taxon>
        <taxon>Flavobacteriia</taxon>
        <taxon>Flavobacteriales</taxon>
        <taxon>Cryomorphaceae</taxon>
        <taxon>Acidiluteibacter</taxon>
    </lineage>
</organism>
<keyword evidence="8" id="KW-0406">Ion transport</keyword>
<keyword evidence="7 8" id="KW-0472">Membrane</keyword>
<evidence type="ECO:0000256" key="7">
    <source>
        <dbReference type="ARBA" id="ARBA00023136"/>
    </source>
</evidence>
<evidence type="ECO:0000256" key="5">
    <source>
        <dbReference type="ARBA" id="ARBA00022692"/>
    </source>
</evidence>
<dbReference type="GO" id="GO:0050897">
    <property type="term" value="F:cobalt ion binding"/>
    <property type="evidence" value="ECO:0007669"/>
    <property type="project" value="TreeGrafter"/>
</dbReference>
<dbReference type="EMBL" id="WWNE01000006">
    <property type="protein sequence ID" value="NBG65992.1"/>
    <property type="molecule type" value="Genomic_DNA"/>
</dbReference>
<comment type="function">
    <text evidence="8">Mediates influx of magnesium ions.</text>
</comment>
<dbReference type="GO" id="GO:0000287">
    <property type="term" value="F:magnesium ion binding"/>
    <property type="evidence" value="ECO:0007669"/>
    <property type="project" value="TreeGrafter"/>
</dbReference>
<dbReference type="InterPro" id="IPR004488">
    <property type="entry name" value="Mg/Co-transport_prot_CorA"/>
</dbReference>
<comment type="similarity">
    <text evidence="2 8">Belongs to the CorA metal ion transporter (MIT) (TC 1.A.35) family.</text>
</comment>
<evidence type="ECO:0000313" key="11">
    <source>
        <dbReference type="Proteomes" id="UP000470771"/>
    </source>
</evidence>
<feature type="compositionally biased region" description="Basic residues" evidence="9">
    <location>
        <begin position="1"/>
        <end position="16"/>
    </location>
</feature>
<proteinExistence type="inferred from homology"/>
<dbReference type="CDD" id="cd12828">
    <property type="entry name" value="TmCorA-like_1"/>
    <property type="match status" value="1"/>
</dbReference>
<dbReference type="Gene3D" id="3.30.460.20">
    <property type="entry name" value="CorA soluble domain-like"/>
    <property type="match status" value="1"/>
</dbReference>
<dbReference type="SUPFAM" id="SSF143865">
    <property type="entry name" value="CorA soluble domain-like"/>
    <property type="match status" value="1"/>
</dbReference>
<dbReference type="Gene3D" id="1.20.58.340">
    <property type="entry name" value="Magnesium transport protein CorA, transmembrane region"/>
    <property type="match status" value="2"/>
</dbReference>
<dbReference type="Proteomes" id="UP000470771">
    <property type="component" value="Unassembled WGS sequence"/>
</dbReference>
<keyword evidence="3 8" id="KW-0813">Transport</keyword>
<dbReference type="InterPro" id="IPR045863">
    <property type="entry name" value="CorA_TM1_TM2"/>
</dbReference>
<feature type="region of interest" description="Disordered" evidence="9">
    <location>
        <begin position="1"/>
        <end position="20"/>
    </location>
</feature>
<evidence type="ECO:0000256" key="9">
    <source>
        <dbReference type="SAM" id="MobiDB-lite"/>
    </source>
</evidence>
<dbReference type="NCBIfam" id="TIGR00383">
    <property type="entry name" value="corA"/>
    <property type="match status" value="1"/>
</dbReference>
<evidence type="ECO:0000256" key="4">
    <source>
        <dbReference type="ARBA" id="ARBA00022475"/>
    </source>
</evidence>
<comment type="caution">
    <text evidence="10">The sequence shown here is derived from an EMBL/GenBank/DDBJ whole genome shotgun (WGS) entry which is preliminary data.</text>
</comment>
<dbReference type="AlphaFoldDB" id="A0A6N9NJF0"/>
<evidence type="ECO:0000256" key="6">
    <source>
        <dbReference type="ARBA" id="ARBA00022989"/>
    </source>
</evidence>
<keyword evidence="11" id="KW-1185">Reference proteome</keyword>
<evidence type="ECO:0000256" key="1">
    <source>
        <dbReference type="ARBA" id="ARBA00004651"/>
    </source>
</evidence>
<keyword evidence="5 8" id="KW-0812">Transmembrane</keyword>
<dbReference type="GO" id="GO:0005886">
    <property type="term" value="C:plasma membrane"/>
    <property type="evidence" value="ECO:0007669"/>
    <property type="project" value="UniProtKB-SubCell"/>
</dbReference>
<protein>
    <recommendedName>
        <fullName evidence="8">Magnesium transport protein CorA</fullName>
    </recommendedName>
</protein>
<dbReference type="InterPro" id="IPR045861">
    <property type="entry name" value="CorA_cytoplasmic_dom"/>
</dbReference>
<keyword evidence="6 8" id="KW-1133">Transmembrane helix</keyword>
<name>A0A6N9NJF0_9FLAO</name>
<keyword evidence="4 8" id="KW-1003">Cell membrane</keyword>
<evidence type="ECO:0000256" key="8">
    <source>
        <dbReference type="RuleBase" id="RU362010"/>
    </source>
</evidence>
<comment type="subcellular location">
    <subcellularLocation>
        <location evidence="1">Cell membrane</location>
        <topology evidence="1">Multi-pass membrane protein</topology>
    </subcellularLocation>
    <subcellularLocation>
        <location evidence="8">Membrane</location>
        <topology evidence="8">Multi-pass membrane protein</topology>
    </subcellularLocation>
</comment>
<dbReference type="InterPro" id="IPR002523">
    <property type="entry name" value="MgTranspt_CorA/ZnTranspt_ZntB"/>
</dbReference>
<feature type="transmembrane region" description="Helical" evidence="8">
    <location>
        <begin position="309"/>
        <end position="329"/>
    </location>
</feature>
<reference evidence="10 11" key="1">
    <citation type="submission" date="2019-12" db="EMBL/GenBank/DDBJ databases">
        <authorList>
            <person name="Zhao J."/>
        </authorList>
    </citation>
    <scope>NUCLEOTIDE SEQUENCE [LARGE SCALE GENOMIC DNA]</scope>
    <source>
        <strain evidence="10 11">S-15</strain>
    </source>
</reference>
<dbReference type="RefSeq" id="WP_160632940.1">
    <property type="nucleotide sequence ID" value="NZ_WWNE01000006.1"/>
</dbReference>
<gene>
    <name evidence="8 10" type="primary">corA</name>
    <name evidence="10" type="ORF">GQN54_07665</name>
</gene>